<feature type="region of interest" description="Disordered" evidence="1">
    <location>
        <begin position="10"/>
        <end position="72"/>
    </location>
</feature>
<feature type="compositionally biased region" description="Basic and acidic residues" evidence="1">
    <location>
        <begin position="59"/>
        <end position="72"/>
    </location>
</feature>
<reference evidence="2 3" key="1">
    <citation type="submission" date="2019-08" db="EMBL/GenBank/DDBJ databases">
        <title>The genome of the soybean aphid Biotype 1, its phylome, world population structure and adaptation to the North American continent.</title>
        <authorList>
            <person name="Giordano R."/>
            <person name="Donthu R.K."/>
            <person name="Hernandez A.G."/>
            <person name="Wright C.L."/>
            <person name="Zimin A.V."/>
        </authorList>
    </citation>
    <scope>NUCLEOTIDE SEQUENCE [LARGE SCALE GENOMIC DNA]</scope>
    <source>
        <tissue evidence="2">Whole aphids</tissue>
    </source>
</reference>
<protein>
    <submittedName>
        <fullName evidence="2">Uncharacterized protein</fullName>
    </submittedName>
</protein>
<accession>A0A6G0U5B5</accession>
<dbReference type="AlphaFoldDB" id="A0A6G0U5B5"/>
<gene>
    <name evidence="2" type="ORF">AGLY_002272</name>
</gene>
<evidence type="ECO:0000313" key="3">
    <source>
        <dbReference type="Proteomes" id="UP000475862"/>
    </source>
</evidence>
<proteinExistence type="predicted"/>
<comment type="caution">
    <text evidence="2">The sequence shown here is derived from an EMBL/GenBank/DDBJ whole genome shotgun (WGS) entry which is preliminary data.</text>
</comment>
<evidence type="ECO:0000256" key="1">
    <source>
        <dbReference type="SAM" id="MobiDB-lite"/>
    </source>
</evidence>
<feature type="non-terminal residue" evidence="2">
    <location>
        <position position="198"/>
    </location>
</feature>
<organism evidence="2 3">
    <name type="scientific">Aphis glycines</name>
    <name type="common">Soybean aphid</name>
    <dbReference type="NCBI Taxonomy" id="307491"/>
    <lineage>
        <taxon>Eukaryota</taxon>
        <taxon>Metazoa</taxon>
        <taxon>Ecdysozoa</taxon>
        <taxon>Arthropoda</taxon>
        <taxon>Hexapoda</taxon>
        <taxon>Insecta</taxon>
        <taxon>Pterygota</taxon>
        <taxon>Neoptera</taxon>
        <taxon>Paraneoptera</taxon>
        <taxon>Hemiptera</taxon>
        <taxon>Sternorrhyncha</taxon>
        <taxon>Aphidomorpha</taxon>
        <taxon>Aphidoidea</taxon>
        <taxon>Aphididae</taxon>
        <taxon>Aphidini</taxon>
        <taxon>Aphis</taxon>
        <taxon>Aphis</taxon>
    </lineage>
</organism>
<feature type="non-terminal residue" evidence="2">
    <location>
        <position position="1"/>
    </location>
</feature>
<keyword evidence="3" id="KW-1185">Reference proteome</keyword>
<dbReference type="EMBL" id="VYZN01000008">
    <property type="protein sequence ID" value="KAE9543472.1"/>
    <property type="molecule type" value="Genomic_DNA"/>
</dbReference>
<evidence type="ECO:0000313" key="2">
    <source>
        <dbReference type="EMBL" id="KAE9543472.1"/>
    </source>
</evidence>
<sequence length="198" mass="22107">AYYTTCAPIQKKKKTHPKPYFPLPASGSSHHVTPRELPLPRGPRPRQNNLLPATGGAETSRRELKPDDGRTRSERRCLVTQTGQFGYVVGTCSRLSSSSSCRHTTAFFFFYRFTAVDHDLPDEYYSLVHRFRVPKSPVRVRFVSIFITVSHPLTLQLYDSIYTATGRSQSSSHGHAAAPAAAVPASSRRIRVYACPVI</sequence>
<dbReference type="Proteomes" id="UP000475862">
    <property type="component" value="Unassembled WGS sequence"/>
</dbReference>
<name>A0A6G0U5B5_APHGL</name>